<dbReference type="Proteomes" id="UP001230504">
    <property type="component" value="Unassembled WGS sequence"/>
</dbReference>
<protein>
    <submittedName>
        <fullName evidence="2">Uncharacterized protein</fullName>
    </submittedName>
</protein>
<proteinExistence type="predicted"/>
<dbReference type="GeneID" id="85448881"/>
<evidence type="ECO:0000313" key="2">
    <source>
        <dbReference type="EMBL" id="KAK1593712.1"/>
    </source>
</evidence>
<evidence type="ECO:0000313" key="3">
    <source>
        <dbReference type="Proteomes" id="UP001230504"/>
    </source>
</evidence>
<sequence length="353" mass="40119">MECSIEELELAKRGLGAQIQTLRDEMERQFKRILTQTVEAHENDRKNNFERYLTRASLECPPDIFERLKSWISCQFPTYISGFNYSQGGSFSINFTNTPPPGTWEPIVVDMNKIFDQMASPAADSQKDTATSTGVHPSENRPTTPSRRPLPTNRRASPRTRTPRQGKTVKLPTARVEKNKPSSRSLPQTPRKQKRPAGNCSQPVGGGVIKTSVATKAVSENPSFAFPYDLGEGFQYYILRCPAPGCQFSFSTSPLRNKLAVSHFKECKVPFVDEEDIVRRYARQLQRQRMDQESTEISKMWIVKYNDLVAKERKKRRRIEAKSAPESHKVHVIDGSSTESSEMSPRDAEIQQM</sequence>
<organism evidence="2 3">
    <name type="scientific">Colletotrichum navitas</name>
    <dbReference type="NCBI Taxonomy" id="681940"/>
    <lineage>
        <taxon>Eukaryota</taxon>
        <taxon>Fungi</taxon>
        <taxon>Dikarya</taxon>
        <taxon>Ascomycota</taxon>
        <taxon>Pezizomycotina</taxon>
        <taxon>Sordariomycetes</taxon>
        <taxon>Hypocreomycetidae</taxon>
        <taxon>Glomerellales</taxon>
        <taxon>Glomerellaceae</taxon>
        <taxon>Colletotrichum</taxon>
        <taxon>Colletotrichum graminicola species complex</taxon>
    </lineage>
</organism>
<keyword evidence="3" id="KW-1185">Reference proteome</keyword>
<dbReference type="AlphaFoldDB" id="A0AAD8Q1V5"/>
<reference evidence="2" key="1">
    <citation type="submission" date="2021-06" db="EMBL/GenBank/DDBJ databases">
        <title>Comparative genomics, transcriptomics and evolutionary studies reveal genomic signatures of adaptation to plant cell wall in hemibiotrophic fungi.</title>
        <authorList>
            <consortium name="DOE Joint Genome Institute"/>
            <person name="Baroncelli R."/>
            <person name="Diaz J.F."/>
            <person name="Benocci T."/>
            <person name="Peng M."/>
            <person name="Battaglia E."/>
            <person name="Haridas S."/>
            <person name="Andreopoulos W."/>
            <person name="Labutti K."/>
            <person name="Pangilinan J."/>
            <person name="Floch G.L."/>
            <person name="Makela M.R."/>
            <person name="Henrissat B."/>
            <person name="Grigoriev I.V."/>
            <person name="Crouch J.A."/>
            <person name="De Vries R.P."/>
            <person name="Sukno S.A."/>
            <person name="Thon M.R."/>
        </authorList>
    </citation>
    <scope>NUCLEOTIDE SEQUENCE</scope>
    <source>
        <strain evidence="2">CBS 125086</strain>
    </source>
</reference>
<dbReference type="EMBL" id="JAHLJV010000024">
    <property type="protein sequence ID" value="KAK1593712.1"/>
    <property type="molecule type" value="Genomic_DNA"/>
</dbReference>
<gene>
    <name evidence="2" type="ORF">LY79DRAFT_685307</name>
</gene>
<feature type="compositionally biased region" description="Basic and acidic residues" evidence="1">
    <location>
        <begin position="320"/>
        <end position="332"/>
    </location>
</feature>
<name>A0AAD8Q1V5_9PEZI</name>
<comment type="caution">
    <text evidence="2">The sequence shown here is derived from an EMBL/GenBank/DDBJ whole genome shotgun (WGS) entry which is preliminary data.</text>
</comment>
<evidence type="ECO:0000256" key="1">
    <source>
        <dbReference type="SAM" id="MobiDB-lite"/>
    </source>
</evidence>
<feature type="compositionally biased region" description="Basic and acidic residues" evidence="1">
    <location>
        <begin position="344"/>
        <end position="353"/>
    </location>
</feature>
<feature type="region of interest" description="Disordered" evidence="1">
    <location>
        <begin position="317"/>
        <end position="353"/>
    </location>
</feature>
<accession>A0AAD8Q1V5</accession>
<feature type="compositionally biased region" description="Low complexity" evidence="1">
    <location>
        <begin position="141"/>
        <end position="155"/>
    </location>
</feature>
<feature type="region of interest" description="Disordered" evidence="1">
    <location>
        <begin position="120"/>
        <end position="206"/>
    </location>
</feature>
<dbReference type="RefSeq" id="XP_060414998.1">
    <property type="nucleotide sequence ID" value="XM_060564641.1"/>
</dbReference>